<dbReference type="AlphaFoldDB" id="A0A9X1JWV5"/>
<dbReference type="Pfam" id="PF14052">
    <property type="entry name" value="Caps_assemb_Wzi"/>
    <property type="match status" value="1"/>
</dbReference>
<feature type="chain" id="PRO_5040897264" evidence="1">
    <location>
        <begin position="20"/>
        <end position="446"/>
    </location>
</feature>
<keyword evidence="3" id="KW-1185">Reference proteome</keyword>
<dbReference type="Proteomes" id="UP001138686">
    <property type="component" value="Unassembled WGS sequence"/>
</dbReference>
<keyword evidence="1" id="KW-0732">Signal</keyword>
<evidence type="ECO:0000256" key="1">
    <source>
        <dbReference type="SAM" id="SignalP"/>
    </source>
</evidence>
<organism evidence="2 3">
    <name type="scientific">Halomarinibacterium sedimenti</name>
    <dbReference type="NCBI Taxonomy" id="2857106"/>
    <lineage>
        <taxon>Bacteria</taxon>
        <taxon>Pseudomonadati</taxon>
        <taxon>Bacteroidota</taxon>
        <taxon>Flavobacteriia</taxon>
        <taxon>Flavobacteriales</taxon>
        <taxon>Flavobacteriaceae</taxon>
        <taxon>Halomarinibacterium</taxon>
    </lineage>
</organism>
<evidence type="ECO:0000313" key="3">
    <source>
        <dbReference type="Proteomes" id="UP001138686"/>
    </source>
</evidence>
<name>A0A9X1JWV5_9FLAO</name>
<reference evidence="2" key="1">
    <citation type="submission" date="2021-07" db="EMBL/GenBank/DDBJ databases">
        <title>Aureisphaera sp. CAU 1614 isolated from sea sediment.</title>
        <authorList>
            <person name="Kim W."/>
        </authorList>
    </citation>
    <scope>NUCLEOTIDE SEQUENCE</scope>
    <source>
        <strain evidence="2">CAU 1614</strain>
    </source>
</reference>
<protein>
    <submittedName>
        <fullName evidence="2">Capsule assembly Wzi family protein</fullName>
    </submittedName>
</protein>
<dbReference type="RefSeq" id="WP_219051854.1">
    <property type="nucleotide sequence ID" value="NZ_JAHWDP010000002.1"/>
</dbReference>
<comment type="caution">
    <text evidence="2">The sequence shown here is derived from an EMBL/GenBank/DDBJ whole genome shotgun (WGS) entry which is preliminary data.</text>
</comment>
<dbReference type="InterPro" id="IPR026950">
    <property type="entry name" value="Caps_assemb_Wzi"/>
</dbReference>
<gene>
    <name evidence="2" type="ORF">KXJ69_04885</name>
</gene>
<proteinExistence type="predicted"/>
<dbReference type="EMBL" id="JAHWDP010000002">
    <property type="protein sequence ID" value="MBW2937428.1"/>
    <property type="molecule type" value="Genomic_DNA"/>
</dbReference>
<feature type="signal peptide" evidence="1">
    <location>
        <begin position="1"/>
        <end position="19"/>
    </location>
</feature>
<sequence>MKRFIFINAILICSMFTYAQQIEWQGKVELLGTFSSEVSNPFWFHANTNTQVGTSSNFSALGDVEGAYAFSENASIKAGLSFFYRDDVTDEFQRKNAFVQFQNNWLRATIGAKSGEIKQQGLSATNKNFLFSEDARPLPGLLLEANNPIKISETFAIDWGIGHYYLNDNRFVDDVMIHYKRLGLQIHFNEANKVTAQIQHYAQWGGTSPEFGKLNSNFEAFVDVFFAKRASEISIEGELLNAVGNHLGSYLLDYSFNASVGVFSIYHEHPFEDGSGTRLANLPDGVWGVYFQPTESKIVSGVVYEFIVTNNQSKGGVGADNYFSNSVYRSGWTYEGNAIGLPFIIIDSNVEITAINSPIVSNRVISHHFGFAGTVKDILWQVKSSFVKNLGTYNNPFPEPIRVWYNYLSLQYPTQKYGTFRLLGGVDTGKSIDTVVGVGLGYSYAF</sequence>
<evidence type="ECO:0000313" key="2">
    <source>
        <dbReference type="EMBL" id="MBW2937428.1"/>
    </source>
</evidence>
<accession>A0A9X1JWV5</accession>